<dbReference type="CDD" id="cd07962">
    <property type="entry name" value="Anticodon_Ia_Val"/>
    <property type="match status" value="1"/>
</dbReference>
<dbReference type="Pfam" id="PF08264">
    <property type="entry name" value="Anticodon_1"/>
    <property type="match status" value="1"/>
</dbReference>
<dbReference type="InterPro" id="IPR013155">
    <property type="entry name" value="M/V/L/I-tRNA-synth_anticd-bd"/>
</dbReference>
<dbReference type="FunFam" id="3.90.740.10:FF:000010">
    <property type="entry name" value="Valine--tRNA ligase"/>
    <property type="match status" value="1"/>
</dbReference>
<evidence type="ECO:0000256" key="7">
    <source>
        <dbReference type="ARBA" id="ARBA00022840"/>
    </source>
</evidence>
<evidence type="ECO:0000256" key="8">
    <source>
        <dbReference type="ARBA" id="ARBA00022917"/>
    </source>
</evidence>
<dbReference type="EC" id="6.1.1.9" evidence="3"/>
<keyword evidence="6 13" id="KW-0547">Nucleotide-binding</keyword>
<evidence type="ECO:0000259" key="14">
    <source>
        <dbReference type="Pfam" id="PF00133"/>
    </source>
</evidence>
<dbReference type="Proteomes" id="UP000799049">
    <property type="component" value="Unassembled WGS sequence"/>
</dbReference>
<evidence type="ECO:0000256" key="9">
    <source>
        <dbReference type="ARBA" id="ARBA00023054"/>
    </source>
</evidence>
<dbReference type="InterPro" id="IPR002303">
    <property type="entry name" value="Valyl-tRNA_ligase"/>
</dbReference>
<keyword evidence="7 13" id="KW-0067">ATP-binding</keyword>
<dbReference type="Gene3D" id="1.10.287.380">
    <property type="entry name" value="Valyl-tRNA synthetase, C-terminal domain"/>
    <property type="match status" value="1"/>
</dbReference>
<dbReference type="FunFam" id="3.40.50.620:FF:000020">
    <property type="entry name" value="Valine--tRNA ligase, mitochondrial"/>
    <property type="match status" value="1"/>
</dbReference>
<dbReference type="OrthoDB" id="629407at2759"/>
<dbReference type="SUPFAM" id="SSF52374">
    <property type="entry name" value="Nucleotidylyl transferase"/>
    <property type="match status" value="1"/>
</dbReference>
<comment type="catalytic activity">
    <reaction evidence="12">
        <text>tRNA(Val) + L-valine + ATP = L-valyl-tRNA(Val) + AMP + diphosphate</text>
        <dbReference type="Rhea" id="RHEA:10704"/>
        <dbReference type="Rhea" id="RHEA-COMP:9672"/>
        <dbReference type="Rhea" id="RHEA-COMP:9708"/>
        <dbReference type="ChEBI" id="CHEBI:30616"/>
        <dbReference type="ChEBI" id="CHEBI:33019"/>
        <dbReference type="ChEBI" id="CHEBI:57762"/>
        <dbReference type="ChEBI" id="CHEBI:78442"/>
        <dbReference type="ChEBI" id="CHEBI:78537"/>
        <dbReference type="ChEBI" id="CHEBI:456215"/>
        <dbReference type="EC" id="6.1.1.9"/>
    </reaction>
</comment>
<dbReference type="PANTHER" id="PTHR11946:SF109">
    <property type="entry name" value="VALINE--TRNA LIGASE"/>
    <property type="match status" value="1"/>
</dbReference>
<evidence type="ECO:0000256" key="13">
    <source>
        <dbReference type="RuleBase" id="RU363035"/>
    </source>
</evidence>
<keyword evidence="17" id="KW-1185">Reference proteome</keyword>
<dbReference type="InterPro" id="IPR033705">
    <property type="entry name" value="Anticodon_Ia_Val"/>
</dbReference>
<dbReference type="PRINTS" id="PR00986">
    <property type="entry name" value="TRNASYNTHVAL"/>
</dbReference>
<dbReference type="HAMAP" id="MF_02004">
    <property type="entry name" value="Val_tRNA_synth_type1"/>
    <property type="match status" value="1"/>
</dbReference>
<dbReference type="InterPro" id="IPR014729">
    <property type="entry name" value="Rossmann-like_a/b/a_fold"/>
</dbReference>
<keyword evidence="4" id="KW-0963">Cytoplasm</keyword>
<evidence type="ECO:0000256" key="3">
    <source>
        <dbReference type="ARBA" id="ARBA00013169"/>
    </source>
</evidence>
<dbReference type="GO" id="GO:0005524">
    <property type="term" value="F:ATP binding"/>
    <property type="evidence" value="ECO:0007669"/>
    <property type="project" value="UniProtKB-KW"/>
</dbReference>
<keyword evidence="8 13" id="KW-0648">Protein biosynthesis</keyword>
<evidence type="ECO:0000256" key="5">
    <source>
        <dbReference type="ARBA" id="ARBA00022598"/>
    </source>
</evidence>
<dbReference type="InterPro" id="IPR037118">
    <property type="entry name" value="Val-tRNA_synth_C_sf"/>
</dbReference>
<reference evidence="16" key="1">
    <citation type="submission" date="2019-09" db="EMBL/GenBank/DDBJ databases">
        <title>The Mitochondrial Proteome of the Jakobid, Andalucia godoyi, a Protist With the Most Gene-Rich and Bacteria-Like Mitochondrial Genome.</title>
        <authorList>
            <person name="Gray M.W."/>
            <person name="Burger G."/>
            <person name="Derelle R."/>
            <person name="Klimes V."/>
            <person name="Leger M."/>
            <person name="Sarrasin M."/>
            <person name="Vlcek C."/>
            <person name="Roger A.J."/>
            <person name="Elias M."/>
            <person name="Lang B.F."/>
        </authorList>
    </citation>
    <scope>NUCLEOTIDE SEQUENCE</scope>
    <source>
        <strain evidence="16">And28</strain>
    </source>
</reference>
<comment type="caution">
    <text evidence="16">The sequence shown here is derived from an EMBL/GenBank/DDBJ whole genome shotgun (WGS) entry which is preliminary data.</text>
</comment>
<dbReference type="Gene3D" id="3.90.740.10">
    <property type="entry name" value="Valyl/Leucyl/Isoleucyl-tRNA synthetase, editing domain"/>
    <property type="match status" value="1"/>
</dbReference>
<evidence type="ECO:0000256" key="1">
    <source>
        <dbReference type="ARBA" id="ARBA00004496"/>
    </source>
</evidence>
<dbReference type="PROSITE" id="PS00178">
    <property type="entry name" value="AA_TRNA_LIGASE_I"/>
    <property type="match status" value="1"/>
</dbReference>
<protein>
    <recommendedName>
        <fullName evidence="3">valine--tRNA ligase</fullName>
        <ecNumber evidence="3">6.1.1.9</ecNumber>
    </recommendedName>
    <alternativeName>
        <fullName evidence="11">Valyl-tRNA synthetase</fullName>
    </alternativeName>
</protein>
<dbReference type="NCBIfam" id="NF004349">
    <property type="entry name" value="PRK05729.1"/>
    <property type="match status" value="1"/>
</dbReference>
<dbReference type="NCBIfam" id="TIGR00422">
    <property type="entry name" value="valS"/>
    <property type="match status" value="1"/>
</dbReference>
<organism evidence="16 17">
    <name type="scientific">Andalucia godoyi</name>
    <name type="common">Flagellate</name>
    <dbReference type="NCBI Taxonomy" id="505711"/>
    <lineage>
        <taxon>Eukaryota</taxon>
        <taxon>Discoba</taxon>
        <taxon>Jakobida</taxon>
        <taxon>Andalucina</taxon>
        <taxon>Andaluciidae</taxon>
        <taxon>Andalucia</taxon>
    </lineage>
</organism>
<dbReference type="InterPro" id="IPR009080">
    <property type="entry name" value="tRNAsynth_Ia_anticodon-bd"/>
</dbReference>
<keyword evidence="5 13" id="KW-0436">Ligase</keyword>
<evidence type="ECO:0000313" key="16">
    <source>
        <dbReference type="EMBL" id="KAF0853140.1"/>
    </source>
</evidence>
<dbReference type="EMBL" id="VRVR01000001">
    <property type="protein sequence ID" value="KAF0853140.1"/>
    <property type="molecule type" value="Genomic_DNA"/>
</dbReference>
<dbReference type="GO" id="GO:0002161">
    <property type="term" value="F:aminoacyl-tRNA deacylase activity"/>
    <property type="evidence" value="ECO:0007669"/>
    <property type="project" value="InterPro"/>
</dbReference>
<keyword evidence="9" id="KW-0175">Coiled coil</keyword>
<accession>A0A8K0F345</accession>
<comment type="similarity">
    <text evidence="2 13">Belongs to the class-I aminoacyl-tRNA synthetase family.</text>
</comment>
<dbReference type="GO" id="GO:0004832">
    <property type="term" value="F:valine-tRNA ligase activity"/>
    <property type="evidence" value="ECO:0007669"/>
    <property type="project" value="UniProtKB-EC"/>
</dbReference>
<dbReference type="Gene3D" id="3.40.50.620">
    <property type="entry name" value="HUPs"/>
    <property type="match status" value="2"/>
</dbReference>
<dbReference type="InterPro" id="IPR009008">
    <property type="entry name" value="Val/Leu/Ile-tRNA-synth_edit"/>
</dbReference>
<evidence type="ECO:0000256" key="2">
    <source>
        <dbReference type="ARBA" id="ARBA00005594"/>
    </source>
</evidence>
<dbReference type="SUPFAM" id="SSF50677">
    <property type="entry name" value="ValRS/IleRS/LeuRS editing domain"/>
    <property type="match status" value="1"/>
</dbReference>
<name>A0A8K0F345_ANDGO</name>
<evidence type="ECO:0000256" key="10">
    <source>
        <dbReference type="ARBA" id="ARBA00023146"/>
    </source>
</evidence>
<feature type="domain" description="Aminoacyl-tRNA synthetase class Ia" evidence="14">
    <location>
        <begin position="47"/>
        <end position="669"/>
    </location>
</feature>
<evidence type="ECO:0000259" key="15">
    <source>
        <dbReference type="Pfam" id="PF08264"/>
    </source>
</evidence>
<comment type="subcellular location">
    <subcellularLocation>
        <location evidence="1">Cytoplasm</location>
    </subcellularLocation>
</comment>
<gene>
    <name evidence="16" type="ORF">ANDGO_02372</name>
</gene>
<evidence type="ECO:0000256" key="4">
    <source>
        <dbReference type="ARBA" id="ARBA00022490"/>
    </source>
</evidence>
<keyword evidence="10 13" id="KW-0030">Aminoacyl-tRNA synthetase</keyword>
<sequence length="994" mass="112358">MFRLGLRSCFSGERQLARWFSERKMPLVPFPADFPAKYEPRETERGIYDWWMSQKLFQANRESAKPSFSMILPPPNVTGVLHIGHALTCAIQDSIARWKKMSGYEVAWVPGQDHAGIATQVVVEKMLQKEKGVTRHDLGRENFVKEVYKWKESCGHRIYEQLKRMGVSLDWSRDFFTMDSQRNDAVTEAFVRLFDAQLIYRDTRMVNWCPALKTAISDIEVDVDELAGPTELWIPSSRGKPEKCTFGVIYTIGYVVQGSDEILRVSTTRPETILGDTGLAVHPKDARYKHLIGKFVASPVHDRIIPIVGDALLVDPEFGTGVVKITPAHDPNDFECGKRHGLAQVSVFTDDGLIASGVAAGYDSLTRFDARSKILADLDNHGLFFGKTDNPMRIARCSRTGDIIEPMVKAQWFVKCADIATSASRLVESDAIEIVPREHRDTWFRWMNGIHDWCISRQLWWGHRVPAYKVVFAGDAHTVRVESWIVAKSRDDALAKARLKYGSAQCFDLVQDEDVLDTWFSSAVLPLSAFGWPNMESADLKRFYPLSLMETGSDILFFWVARMVMLCTFLDGRGPFTRVLLHPVVRDSQGRKMSKSLGNVIDPLHVMDGISLPDLTSGLLKSNLDAREVEKATKNLKKEFPEGIEQCGADALRLCLVDYLVQGRQINMDIQRVVSARNFAQKVWQATRFCLPHLTFSACDARADEWLLLSDHLLERWILSRLQSALQACNHALQEGSISDASRNLHEFFVSDFCDVYIEISKTVLYDENVESSRKTHTKMVLYTVLSSCLRAFHPFMPFVTEVLWYHLLKSVDKLDVHKSLMMCTFPSGQEFQAPQLQSDSRQVTILLDVIRSARGLKQLRSPKATECIIACGDSSDRELLSAFSKHICSLARFSTVRFVSDGCSLQGVIRRVVSTGVTVFLPMSAEAVQTDLIRLKKKQADIECQLAMLDRKTKNPAYGSRVPQAVQETDAARIEQLQAELSAVEKDRSEIQQ</sequence>
<proteinExistence type="inferred from homology"/>
<dbReference type="GO" id="GO:0005829">
    <property type="term" value="C:cytosol"/>
    <property type="evidence" value="ECO:0007669"/>
    <property type="project" value="TreeGrafter"/>
</dbReference>
<dbReference type="SUPFAM" id="SSF47323">
    <property type="entry name" value="Anticodon-binding domain of a subclass of class I aminoacyl-tRNA synthetases"/>
    <property type="match status" value="1"/>
</dbReference>
<dbReference type="InterPro" id="IPR001412">
    <property type="entry name" value="aa-tRNA-synth_I_CS"/>
</dbReference>
<dbReference type="FunFam" id="3.40.50.620:FF:000078">
    <property type="entry name" value="Valine--tRNA ligase, mitochondrial"/>
    <property type="match status" value="1"/>
</dbReference>
<evidence type="ECO:0000313" key="17">
    <source>
        <dbReference type="Proteomes" id="UP000799049"/>
    </source>
</evidence>
<dbReference type="CDD" id="cd00817">
    <property type="entry name" value="ValRS_core"/>
    <property type="match status" value="1"/>
</dbReference>
<dbReference type="PANTHER" id="PTHR11946">
    <property type="entry name" value="VALYL-TRNA SYNTHETASES"/>
    <property type="match status" value="1"/>
</dbReference>
<feature type="domain" description="Methionyl/Valyl/Leucyl/Isoleucyl-tRNA synthetase anticodon-binding" evidence="15">
    <location>
        <begin position="715"/>
        <end position="860"/>
    </location>
</feature>
<dbReference type="Pfam" id="PF00133">
    <property type="entry name" value="tRNA-synt_1"/>
    <property type="match status" value="1"/>
</dbReference>
<dbReference type="AlphaFoldDB" id="A0A8K0F345"/>
<dbReference type="InterPro" id="IPR002300">
    <property type="entry name" value="aa-tRNA-synth_Ia"/>
</dbReference>
<evidence type="ECO:0000256" key="6">
    <source>
        <dbReference type="ARBA" id="ARBA00022741"/>
    </source>
</evidence>
<dbReference type="Gene3D" id="1.10.730.10">
    <property type="entry name" value="Isoleucyl-tRNA Synthetase, Domain 1"/>
    <property type="match status" value="1"/>
</dbReference>
<dbReference type="GO" id="GO:0006438">
    <property type="term" value="P:valyl-tRNA aminoacylation"/>
    <property type="evidence" value="ECO:0007669"/>
    <property type="project" value="InterPro"/>
</dbReference>
<evidence type="ECO:0000256" key="11">
    <source>
        <dbReference type="ARBA" id="ARBA00029936"/>
    </source>
</evidence>
<evidence type="ECO:0000256" key="12">
    <source>
        <dbReference type="ARBA" id="ARBA00047552"/>
    </source>
</evidence>